<evidence type="ECO:0000256" key="4">
    <source>
        <dbReference type="PROSITE-ProRule" id="PRU00723"/>
    </source>
</evidence>
<dbReference type="PANTHER" id="PTHR12930">
    <property type="entry name" value="ZINC FINGER PROTEIN 183"/>
    <property type="match status" value="1"/>
</dbReference>
<protein>
    <recommendedName>
        <fullName evidence="10">RING-type E3 ubiquitin transferase</fullName>
    </recommendedName>
</protein>
<gene>
    <name evidence="8" type="ORF">OEZ85_013203</name>
</gene>
<dbReference type="SUPFAM" id="SSF90229">
    <property type="entry name" value="CCCH zinc finger"/>
    <property type="match status" value="1"/>
</dbReference>
<organism evidence="8 9">
    <name type="scientific">Tetradesmus obliquus</name>
    <name type="common">Green alga</name>
    <name type="synonym">Acutodesmus obliquus</name>
    <dbReference type="NCBI Taxonomy" id="3088"/>
    <lineage>
        <taxon>Eukaryota</taxon>
        <taxon>Viridiplantae</taxon>
        <taxon>Chlorophyta</taxon>
        <taxon>core chlorophytes</taxon>
        <taxon>Chlorophyceae</taxon>
        <taxon>CS clade</taxon>
        <taxon>Sphaeropleales</taxon>
        <taxon>Scenedesmaceae</taxon>
        <taxon>Tetradesmus</taxon>
    </lineage>
</organism>
<proteinExistence type="predicted"/>
<keyword evidence="9" id="KW-1185">Reference proteome</keyword>
<dbReference type="InterPro" id="IPR036855">
    <property type="entry name" value="Znf_CCCH_sf"/>
</dbReference>
<feature type="region of interest" description="Disordered" evidence="5">
    <location>
        <begin position="201"/>
        <end position="226"/>
    </location>
</feature>
<dbReference type="PROSITE" id="PS50089">
    <property type="entry name" value="ZF_RING_2"/>
    <property type="match status" value="1"/>
</dbReference>
<dbReference type="CDD" id="cd16539">
    <property type="entry name" value="RING-HC_RNF113A_B"/>
    <property type="match status" value="1"/>
</dbReference>
<dbReference type="InterPro" id="IPR039971">
    <property type="entry name" value="CWC24-like"/>
</dbReference>
<dbReference type="InterPro" id="IPR001841">
    <property type="entry name" value="Znf_RING"/>
</dbReference>
<accession>A0ABY8U4Z3</accession>
<feature type="compositionally biased region" description="Basic residues" evidence="5">
    <location>
        <begin position="1"/>
        <end position="12"/>
    </location>
</feature>
<dbReference type="EMBL" id="CP126214">
    <property type="protein sequence ID" value="WIA16526.1"/>
    <property type="molecule type" value="Genomic_DNA"/>
</dbReference>
<dbReference type="Pfam" id="PF00642">
    <property type="entry name" value="zf-CCCH"/>
    <property type="match status" value="1"/>
</dbReference>
<dbReference type="InterPro" id="IPR013083">
    <property type="entry name" value="Znf_RING/FYVE/PHD"/>
</dbReference>
<feature type="compositionally biased region" description="Acidic residues" evidence="5">
    <location>
        <begin position="211"/>
        <end position="226"/>
    </location>
</feature>
<feature type="domain" description="C3H1-type" evidence="7">
    <location>
        <begin position="154"/>
        <end position="182"/>
    </location>
</feature>
<dbReference type="SMART" id="SM00184">
    <property type="entry name" value="RING"/>
    <property type="match status" value="1"/>
</dbReference>
<evidence type="ECO:0000259" key="6">
    <source>
        <dbReference type="PROSITE" id="PS50089"/>
    </source>
</evidence>
<evidence type="ECO:0000256" key="3">
    <source>
        <dbReference type="ARBA" id="ARBA00022833"/>
    </source>
</evidence>
<feature type="compositionally biased region" description="Acidic residues" evidence="5">
    <location>
        <begin position="17"/>
        <end position="26"/>
    </location>
</feature>
<sequence>MKQRKNRGNLRKRATDDDAAAAEADDDKTAVVRKAKQQRGEPLAFSTKKEGPQDVAVTFASTAAALAARDESATKTLETETEFDRDSRAQRERLLAVSAAGPAAADGKYRGANAYVDYKQGLRREGLTVGSEKGSGAYGPLRGNVFVRTTARFDYQPDICKDYKETGFCSYGDSCKFMHDRGDYKSGWELEAEWEAEQKRRQEALAKGWGPEDEEQPDGEAEGGPEDDLPFACYICRKPWQECKSDPVVTKCRHYFCESCALKRNTKNGKCAACEQPTQGIFNIATDILKKVKKAKEAAPKEAAEAEEDA</sequence>
<dbReference type="Gene3D" id="4.10.1000.10">
    <property type="entry name" value="Zinc finger, CCCH-type"/>
    <property type="match status" value="1"/>
</dbReference>
<dbReference type="InterPro" id="IPR000571">
    <property type="entry name" value="Znf_CCCH"/>
</dbReference>
<dbReference type="PROSITE" id="PS50103">
    <property type="entry name" value="ZF_C3H1"/>
    <property type="match status" value="1"/>
</dbReference>
<dbReference type="SMART" id="SM00356">
    <property type="entry name" value="ZnF_C3H1"/>
    <property type="match status" value="1"/>
</dbReference>
<evidence type="ECO:0000259" key="7">
    <source>
        <dbReference type="PROSITE" id="PS50103"/>
    </source>
</evidence>
<evidence type="ECO:0008006" key="10">
    <source>
        <dbReference type="Google" id="ProtNLM"/>
    </source>
</evidence>
<evidence type="ECO:0000256" key="5">
    <source>
        <dbReference type="SAM" id="MobiDB-lite"/>
    </source>
</evidence>
<keyword evidence="2 4" id="KW-0863">Zinc-finger</keyword>
<keyword evidence="1 4" id="KW-0479">Metal-binding</keyword>
<reference evidence="8 9" key="1">
    <citation type="submission" date="2023-05" db="EMBL/GenBank/DDBJ databases">
        <title>A 100% complete, gapless, phased diploid assembly of the Scenedesmus obliquus UTEX 3031 genome.</title>
        <authorList>
            <person name="Biondi T.C."/>
            <person name="Hanschen E.R."/>
            <person name="Kwon T."/>
            <person name="Eng W."/>
            <person name="Kruse C.P.S."/>
            <person name="Koehler S.I."/>
            <person name="Kunde Y."/>
            <person name="Gleasner C.D."/>
            <person name="You Mak K.T."/>
            <person name="Polle J."/>
            <person name="Hovde B.T."/>
            <person name="Starkenburg S.R."/>
        </authorList>
    </citation>
    <scope>NUCLEOTIDE SEQUENCE [LARGE SCALE GENOMIC DNA]</scope>
    <source>
        <strain evidence="8 9">DOE0152z</strain>
    </source>
</reference>
<dbReference type="Proteomes" id="UP001244341">
    <property type="component" value="Chromosome 7b"/>
</dbReference>
<feature type="zinc finger region" description="C3H1-type" evidence="4">
    <location>
        <begin position="154"/>
        <end position="182"/>
    </location>
</feature>
<evidence type="ECO:0000313" key="9">
    <source>
        <dbReference type="Proteomes" id="UP001244341"/>
    </source>
</evidence>
<dbReference type="InterPro" id="IPR017907">
    <property type="entry name" value="Znf_RING_CS"/>
</dbReference>
<feature type="region of interest" description="Disordered" evidence="5">
    <location>
        <begin position="1"/>
        <end position="50"/>
    </location>
</feature>
<dbReference type="PROSITE" id="PS00518">
    <property type="entry name" value="ZF_RING_1"/>
    <property type="match status" value="1"/>
</dbReference>
<evidence type="ECO:0000256" key="2">
    <source>
        <dbReference type="ARBA" id="ARBA00022771"/>
    </source>
</evidence>
<feature type="region of interest" description="Disordered" evidence="5">
    <location>
        <begin position="70"/>
        <end position="89"/>
    </location>
</feature>
<evidence type="ECO:0000256" key="1">
    <source>
        <dbReference type="ARBA" id="ARBA00022723"/>
    </source>
</evidence>
<evidence type="ECO:0000313" key="8">
    <source>
        <dbReference type="EMBL" id="WIA16526.1"/>
    </source>
</evidence>
<feature type="domain" description="RING-type" evidence="6">
    <location>
        <begin position="233"/>
        <end position="275"/>
    </location>
</feature>
<dbReference type="SUPFAM" id="SSF57850">
    <property type="entry name" value="RING/U-box"/>
    <property type="match status" value="1"/>
</dbReference>
<dbReference type="PANTHER" id="PTHR12930:SF0">
    <property type="entry name" value="RING FINGER PROTEIN 113B"/>
    <property type="match status" value="1"/>
</dbReference>
<dbReference type="Gene3D" id="3.30.40.10">
    <property type="entry name" value="Zinc/RING finger domain, C3HC4 (zinc finger)"/>
    <property type="match status" value="1"/>
</dbReference>
<keyword evidence="3 4" id="KW-0862">Zinc</keyword>
<name>A0ABY8U4Z3_TETOB</name>